<keyword evidence="2" id="KW-1185">Reference proteome</keyword>
<name>A0A8R1IGH5_CAEJA</name>
<sequence length="60" mass="6566">SILQSIDATSLVMSMNATHAMSMSQHGSGINTPSRDKNAIVTSINQNTLPRDYKVKKVYL</sequence>
<evidence type="ECO:0000313" key="1">
    <source>
        <dbReference type="EnsemblMetazoa" id="CJA35678.1"/>
    </source>
</evidence>
<protein>
    <submittedName>
        <fullName evidence="1">Uncharacterized protein</fullName>
    </submittedName>
</protein>
<dbReference type="AlphaFoldDB" id="A0A8R1IGH5"/>
<dbReference type="Proteomes" id="UP000005237">
    <property type="component" value="Unassembled WGS sequence"/>
</dbReference>
<accession>A0A8R1IGH5</accession>
<reference evidence="1" key="2">
    <citation type="submission" date="2022-06" db="UniProtKB">
        <authorList>
            <consortium name="EnsemblMetazoa"/>
        </authorList>
    </citation>
    <scope>IDENTIFICATION</scope>
    <source>
        <strain evidence="1">DF5081</strain>
    </source>
</reference>
<organism evidence="1 2">
    <name type="scientific">Caenorhabditis japonica</name>
    <dbReference type="NCBI Taxonomy" id="281687"/>
    <lineage>
        <taxon>Eukaryota</taxon>
        <taxon>Metazoa</taxon>
        <taxon>Ecdysozoa</taxon>
        <taxon>Nematoda</taxon>
        <taxon>Chromadorea</taxon>
        <taxon>Rhabditida</taxon>
        <taxon>Rhabditina</taxon>
        <taxon>Rhabditomorpha</taxon>
        <taxon>Rhabditoidea</taxon>
        <taxon>Rhabditidae</taxon>
        <taxon>Peloderinae</taxon>
        <taxon>Caenorhabditis</taxon>
    </lineage>
</organism>
<dbReference type="EnsemblMetazoa" id="CJA35678.1">
    <property type="protein sequence ID" value="CJA35678.1"/>
    <property type="gene ID" value="WBGene00211525"/>
</dbReference>
<evidence type="ECO:0000313" key="2">
    <source>
        <dbReference type="Proteomes" id="UP000005237"/>
    </source>
</evidence>
<reference evidence="2" key="1">
    <citation type="submission" date="2010-08" db="EMBL/GenBank/DDBJ databases">
        <authorList>
            <consortium name="Caenorhabditis japonica Sequencing Consortium"/>
            <person name="Wilson R.K."/>
        </authorList>
    </citation>
    <scope>NUCLEOTIDE SEQUENCE [LARGE SCALE GENOMIC DNA]</scope>
    <source>
        <strain evidence="2">DF5081</strain>
    </source>
</reference>
<proteinExistence type="predicted"/>